<evidence type="ECO:0000256" key="4">
    <source>
        <dbReference type="ARBA" id="ARBA00022679"/>
    </source>
</evidence>
<feature type="region of interest" description="Disordered" evidence="9">
    <location>
        <begin position="758"/>
        <end position="785"/>
    </location>
</feature>
<keyword evidence="4" id="KW-0808">Transferase</keyword>
<keyword evidence="10" id="KW-0812">Transmembrane</keyword>
<dbReference type="InterPro" id="IPR012338">
    <property type="entry name" value="Beta-lactam/transpept-like"/>
</dbReference>
<dbReference type="Gene3D" id="3.40.710.10">
    <property type="entry name" value="DD-peptidase/beta-lactamase superfamily"/>
    <property type="match status" value="1"/>
</dbReference>
<comment type="catalytic activity">
    <reaction evidence="7">
        <text>Preferential cleavage: (Ac)2-L-Lys-D-Ala-|-D-Ala. Also transpeptidation of peptidyl-alanyl moieties that are N-acyl substituents of D-alanine.</text>
        <dbReference type="EC" id="3.4.16.4"/>
    </reaction>
</comment>
<protein>
    <submittedName>
        <fullName evidence="12">Transglycosylase domain-containing protein</fullName>
    </submittedName>
</protein>
<evidence type="ECO:0000256" key="2">
    <source>
        <dbReference type="ARBA" id="ARBA00022670"/>
    </source>
</evidence>
<keyword evidence="10" id="KW-0472">Membrane</keyword>
<feature type="compositionally biased region" description="Pro residues" evidence="9">
    <location>
        <begin position="676"/>
        <end position="692"/>
    </location>
</feature>
<dbReference type="SMART" id="SM00740">
    <property type="entry name" value="PASTA"/>
    <property type="match status" value="2"/>
</dbReference>
<evidence type="ECO:0000256" key="6">
    <source>
        <dbReference type="ARBA" id="ARBA00023268"/>
    </source>
</evidence>
<dbReference type="InterPro" id="IPR005543">
    <property type="entry name" value="PASTA_dom"/>
</dbReference>
<evidence type="ECO:0000256" key="10">
    <source>
        <dbReference type="SAM" id="Phobius"/>
    </source>
</evidence>
<organism evidence="12 13">
    <name type="scientific">Promicromonospora kroppenstedtii</name>
    <dbReference type="NCBI Taxonomy" id="440482"/>
    <lineage>
        <taxon>Bacteria</taxon>
        <taxon>Bacillati</taxon>
        <taxon>Actinomycetota</taxon>
        <taxon>Actinomycetes</taxon>
        <taxon>Micrococcales</taxon>
        <taxon>Promicromonosporaceae</taxon>
        <taxon>Promicromonospora</taxon>
    </lineage>
</organism>
<feature type="region of interest" description="Disordered" evidence="9">
    <location>
        <begin position="676"/>
        <end position="697"/>
    </location>
</feature>
<dbReference type="SUPFAM" id="SSF56601">
    <property type="entry name" value="beta-lactamase/transpeptidase-like"/>
    <property type="match status" value="1"/>
</dbReference>
<dbReference type="Proteomes" id="UP001611580">
    <property type="component" value="Unassembled WGS sequence"/>
</dbReference>
<keyword evidence="6" id="KW-0511">Multifunctional enzyme</keyword>
<dbReference type="InterPro" id="IPR023346">
    <property type="entry name" value="Lysozyme-like_dom_sf"/>
</dbReference>
<dbReference type="RefSeq" id="WP_397403555.1">
    <property type="nucleotide sequence ID" value="NZ_JBIRYI010000005.1"/>
</dbReference>
<feature type="domain" description="PASTA" evidence="11">
    <location>
        <begin position="764"/>
        <end position="831"/>
    </location>
</feature>
<comment type="catalytic activity">
    <reaction evidence="8">
        <text>[GlcNAc-(1-&gt;4)-Mur2Ac(oyl-L-Ala-gamma-D-Glu-L-Lys-D-Ala-D-Ala)](n)-di-trans,octa-cis-undecaprenyl diphosphate + beta-D-GlcNAc-(1-&gt;4)-Mur2Ac(oyl-L-Ala-gamma-D-Glu-L-Lys-D-Ala-D-Ala)-di-trans,octa-cis-undecaprenyl diphosphate = [GlcNAc-(1-&gt;4)-Mur2Ac(oyl-L-Ala-gamma-D-Glu-L-Lys-D-Ala-D-Ala)](n+1)-di-trans,octa-cis-undecaprenyl diphosphate + di-trans,octa-cis-undecaprenyl diphosphate + H(+)</text>
        <dbReference type="Rhea" id="RHEA:23708"/>
        <dbReference type="Rhea" id="RHEA-COMP:9602"/>
        <dbReference type="Rhea" id="RHEA-COMP:9603"/>
        <dbReference type="ChEBI" id="CHEBI:15378"/>
        <dbReference type="ChEBI" id="CHEBI:58405"/>
        <dbReference type="ChEBI" id="CHEBI:60033"/>
        <dbReference type="ChEBI" id="CHEBI:78435"/>
        <dbReference type="EC" id="2.4.99.28"/>
    </reaction>
</comment>
<evidence type="ECO:0000256" key="5">
    <source>
        <dbReference type="ARBA" id="ARBA00022801"/>
    </source>
</evidence>
<dbReference type="Gene3D" id="3.30.10.20">
    <property type="match status" value="2"/>
</dbReference>
<dbReference type="Gene3D" id="1.10.3810.10">
    <property type="entry name" value="Biosynthetic peptidoglycan transglycosylase-like"/>
    <property type="match status" value="1"/>
</dbReference>
<keyword evidence="10" id="KW-1133">Transmembrane helix</keyword>
<name>A0ABW7XHW1_9MICO</name>
<dbReference type="PANTHER" id="PTHR32282:SF33">
    <property type="entry name" value="PEPTIDOGLYCAN GLYCOSYLTRANSFERASE"/>
    <property type="match status" value="1"/>
</dbReference>
<dbReference type="Pfam" id="PF00905">
    <property type="entry name" value="Transpeptidase"/>
    <property type="match status" value="1"/>
</dbReference>
<dbReference type="PROSITE" id="PS51178">
    <property type="entry name" value="PASTA"/>
    <property type="match status" value="1"/>
</dbReference>
<feature type="region of interest" description="Disordered" evidence="9">
    <location>
        <begin position="809"/>
        <end position="859"/>
    </location>
</feature>
<feature type="compositionally biased region" description="Low complexity" evidence="9">
    <location>
        <begin position="832"/>
        <end position="841"/>
    </location>
</feature>
<keyword evidence="2" id="KW-0645">Protease</keyword>
<dbReference type="PANTHER" id="PTHR32282">
    <property type="entry name" value="BINDING PROTEIN TRANSPEPTIDASE, PUTATIVE-RELATED"/>
    <property type="match status" value="1"/>
</dbReference>
<accession>A0ABW7XHW1</accession>
<feature type="compositionally biased region" description="Gly residues" evidence="9">
    <location>
        <begin position="842"/>
        <end position="859"/>
    </location>
</feature>
<evidence type="ECO:0000256" key="7">
    <source>
        <dbReference type="ARBA" id="ARBA00034000"/>
    </source>
</evidence>
<dbReference type="InterPro" id="IPR036950">
    <property type="entry name" value="PBP_transglycosylase"/>
</dbReference>
<dbReference type="EMBL" id="JBIRYI010000005">
    <property type="protein sequence ID" value="MFI2487105.1"/>
    <property type="molecule type" value="Genomic_DNA"/>
</dbReference>
<evidence type="ECO:0000256" key="9">
    <source>
        <dbReference type="SAM" id="MobiDB-lite"/>
    </source>
</evidence>
<keyword evidence="5" id="KW-0378">Hydrolase</keyword>
<evidence type="ECO:0000259" key="11">
    <source>
        <dbReference type="PROSITE" id="PS51178"/>
    </source>
</evidence>
<evidence type="ECO:0000256" key="3">
    <source>
        <dbReference type="ARBA" id="ARBA00022676"/>
    </source>
</evidence>
<dbReference type="SUPFAM" id="SSF53955">
    <property type="entry name" value="Lysozyme-like"/>
    <property type="match status" value="1"/>
</dbReference>
<evidence type="ECO:0000313" key="13">
    <source>
        <dbReference type="Proteomes" id="UP001611580"/>
    </source>
</evidence>
<comment type="caution">
    <text evidence="12">The sequence shown here is derived from an EMBL/GenBank/DDBJ whole genome shotgun (WGS) entry which is preliminary data.</text>
</comment>
<proteinExistence type="predicted"/>
<keyword evidence="13" id="KW-1185">Reference proteome</keyword>
<keyword evidence="1" id="KW-0121">Carboxypeptidase</keyword>
<evidence type="ECO:0000256" key="8">
    <source>
        <dbReference type="ARBA" id="ARBA00049902"/>
    </source>
</evidence>
<reference evidence="12 13" key="1">
    <citation type="submission" date="2024-10" db="EMBL/GenBank/DDBJ databases">
        <title>The Natural Products Discovery Center: Release of the First 8490 Sequenced Strains for Exploring Actinobacteria Biosynthetic Diversity.</title>
        <authorList>
            <person name="Kalkreuter E."/>
            <person name="Kautsar S.A."/>
            <person name="Yang D."/>
            <person name="Bader C.D."/>
            <person name="Teijaro C.N."/>
            <person name="Fluegel L."/>
            <person name="Davis C.M."/>
            <person name="Simpson J.R."/>
            <person name="Lauterbach L."/>
            <person name="Steele A.D."/>
            <person name="Gui C."/>
            <person name="Meng S."/>
            <person name="Li G."/>
            <person name="Viehrig K."/>
            <person name="Ye F."/>
            <person name="Su P."/>
            <person name="Kiefer A.F."/>
            <person name="Nichols A."/>
            <person name="Cepeda A.J."/>
            <person name="Yan W."/>
            <person name="Fan B."/>
            <person name="Jiang Y."/>
            <person name="Adhikari A."/>
            <person name="Zheng C.-J."/>
            <person name="Schuster L."/>
            <person name="Cowan T.M."/>
            <person name="Smanski M.J."/>
            <person name="Chevrette M.G."/>
            <person name="De Carvalho L.P.S."/>
            <person name="Shen B."/>
        </authorList>
    </citation>
    <scope>NUCLEOTIDE SEQUENCE [LARGE SCALE GENOMIC DNA]</scope>
    <source>
        <strain evidence="12 13">NPDC019481</strain>
    </source>
</reference>
<dbReference type="CDD" id="cd06577">
    <property type="entry name" value="PASTA_pknB"/>
    <property type="match status" value="2"/>
</dbReference>
<evidence type="ECO:0000313" key="12">
    <source>
        <dbReference type="EMBL" id="MFI2487105.1"/>
    </source>
</evidence>
<gene>
    <name evidence="12" type="ORF">ACH47X_09360</name>
</gene>
<keyword evidence="3" id="KW-0328">Glycosyltransferase</keyword>
<dbReference type="InterPro" id="IPR001264">
    <property type="entry name" value="Glyco_trans_51"/>
</dbReference>
<dbReference type="InterPro" id="IPR050396">
    <property type="entry name" value="Glycosyltr_51/Transpeptidase"/>
</dbReference>
<sequence>MANRSPSPIPIWPQTPRRRRGIWNYPRPHRTGLRAWIPSWRVVVGTGLTLLSLGVGVFTAGWIGWAVPKERAEIGSETTTVYYADNKVMGKFAAIDRTIRPLDELPPYIGQAVIASEDQAFEDHMGVDPLGIVRAAISNATGGGRQGASTLTQQYVENTYFQPGQSSYADKFREIILALKVDQEKSKDEILEGYVNSIYLGRGAYGFEAAAKAYFNKPAAELTVSETAMLVGIIPSPSYWDPRFGEESKAVAQEKWGRVLRNMADMGYITQEERKSATFPEPIEYKPASRAGQVGYLLEEVRKELADPEGANISEEELMTKGYEIHTTINSKFQKAAVKAANTIPYKGDGAASKRLGVSIVSIDPKNGAIRALYGGKNYEEVQFNAATDGKAQGGSTFKPFTLIGALEDGHELNEYYNGNSPMQIPGWTVRNKETGVEEEVKLTNFGTQAGGESYGDIDLVDATANSVNTVYAQLNVDIGAKKSQDVAIRAGIPEDATNDTLSNVLGTSDVHPVDLAGAYATFAAQGTRHETHILTSVKQGEDTVWEFSGKNTKKDIIDPVVMAKATYAMQQVVNEGSGVPAKELLGPDGKQRPVAGKTGSTNDNKSAWFAGYIPQLATVVGLYQSAEDGVAQASITPFGQWAGGSLTGGTWPVAAWTQYMQEVTKGMEVEEFPPYVPPAPKPSPTPTPSPTPSEEQKVMVPTGLVGQQFAAAAAALSGAGVNPQLVEVPSDQPPGTVLSVEKEGQEVPRNSSIRVEVSTGPEQPEATTVPNGLIGSSEGSARGKVQGANLEPVVEYQPSDDVRQGTVIDVSPGEGSPAEAGSQVRLIVSSGPEVGLPTGEPTGGGGGGGGGGNGNDSP</sequence>
<feature type="transmembrane region" description="Helical" evidence="10">
    <location>
        <begin position="42"/>
        <end position="65"/>
    </location>
</feature>
<dbReference type="InterPro" id="IPR001460">
    <property type="entry name" value="PCN-bd_Tpept"/>
</dbReference>
<evidence type="ECO:0000256" key="1">
    <source>
        <dbReference type="ARBA" id="ARBA00022645"/>
    </source>
</evidence>
<dbReference type="Pfam" id="PF03793">
    <property type="entry name" value="PASTA"/>
    <property type="match status" value="2"/>
</dbReference>
<dbReference type="Pfam" id="PF00912">
    <property type="entry name" value="Transgly"/>
    <property type="match status" value="1"/>
</dbReference>